<feature type="domain" description="Riboflavin kinase" evidence="15">
    <location>
        <begin position="185"/>
        <end position="310"/>
    </location>
</feature>
<evidence type="ECO:0000256" key="7">
    <source>
        <dbReference type="ARBA" id="ARBA00022741"/>
    </source>
</evidence>
<dbReference type="UniPathway" id="UPA00277">
    <property type="reaction ID" value="UER00407"/>
</dbReference>
<accession>A0A0A2UXB7</accession>
<dbReference type="PANTHER" id="PTHR22749:SF6">
    <property type="entry name" value="RIBOFLAVIN KINASE"/>
    <property type="match status" value="1"/>
</dbReference>
<dbReference type="FunFam" id="3.40.50.620:FF:000021">
    <property type="entry name" value="Riboflavin biosynthesis protein"/>
    <property type="match status" value="1"/>
</dbReference>
<dbReference type="GO" id="GO:0009398">
    <property type="term" value="P:FMN biosynthetic process"/>
    <property type="evidence" value="ECO:0007669"/>
    <property type="project" value="UniProtKB-UniRule"/>
</dbReference>
<dbReference type="InterPro" id="IPR015865">
    <property type="entry name" value="Riboflavin_kinase_bac/euk"/>
</dbReference>
<keyword evidence="9 14" id="KW-0274">FAD</keyword>
<keyword evidence="3 14" id="KW-0285">Flavoprotein</keyword>
<keyword evidence="4 14" id="KW-0288">FMN</keyword>
<reference evidence="16 17" key="1">
    <citation type="submission" date="2013-08" db="EMBL/GenBank/DDBJ databases">
        <title>Genome of Pontibacillus chungwhensis.</title>
        <authorList>
            <person name="Wang Q."/>
            <person name="Wang G."/>
        </authorList>
    </citation>
    <scope>NUCLEOTIDE SEQUENCE [LARGE SCALE GENOMIC DNA]</scope>
    <source>
        <strain evidence="16 17">BH030062</strain>
    </source>
</reference>
<organism evidence="16 17">
    <name type="scientific">Pontibacillus chungwhensis BH030062</name>
    <dbReference type="NCBI Taxonomy" id="1385513"/>
    <lineage>
        <taxon>Bacteria</taxon>
        <taxon>Bacillati</taxon>
        <taxon>Bacillota</taxon>
        <taxon>Bacilli</taxon>
        <taxon>Bacillales</taxon>
        <taxon>Bacillaceae</taxon>
        <taxon>Pontibacillus</taxon>
    </lineage>
</organism>
<evidence type="ECO:0000256" key="9">
    <source>
        <dbReference type="ARBA" id="ARBA00022827"/>
    </source>
</evidence>
<comment type="catalytic activity">
    <reaction evidence="13 14">
        <text>FMN + ATP + H(+) = FAD + diphosphate</text>
        <dbReference type="Rhea" id="RHEA:17237"/>
        <dbReference type="ChEBI" id="CHEBI:15378"/>
        <dbReference type="ChEBI" id="CHEBI:30616"/>
        <dbReference type="ChEBI" id="CHEBI:33019"/>
        <dbReference type="ChEBI" id="CHEBI:57692"/>
        <dbReference type="ChEBI" id="CHEBI:58210"/>
        <dbReference type="EC" id="2.7.7.2"/>
    </reaction>
</comment>
<dbReference type="RefSeq" id="WP_036778802.1">
    <property type="nucleotide sequence ID" value="NZ_AVBG01000001.1"/>
</dbReference>
<dbReference type="Pfam" id="PF06574">
    <property type="entry name" value="FAD_syn"/>
    <property type="match status" value="1"/>
</dbReference>
<dbReference type="InterPro" id="IPR023465">
    <property type="entry name" value="Riboflavin_kinase_dom_sf"/>
</dbReference>
<dbReference type="EC" id="2.7.7.2" evidence="14"/>
<protein>
    <recommendedName>
        <fullName evidence="14">Riboflavin biosynthesis protein</fullName>
    </recommendedName>
    <domain>
        <recommendedName>
            <fullName evidence="14">Riboflavin kinase</fullName>
            <ecNumber evidence="14">2.7.1.26</ecNumber>
        </recommendedName>
        <alternativeName>
            <fullName evidence="14">Flavokinase</fullName>
        </alternativeName>
    </domain>
    <domain>
        <recommendedName>
            <fullName evidence="14">FMN adenylyltransferase</fullName>
            <ecNumber evidence="14">2.7.7.2</ecNumber>
        </recommendedName>
        <alternativeName>
            <fullName evidence="14">FAD pyrophosphorylase</fullName>
        </alternativeName>
        <alternativeName>
            <fullName evidence="14">FAD synthase</fullName>
        </alternativeName>
    </domain>
</protein>
<dbReference type="GO" id="GO:0008531">
    <property type="term" value="F:riboflavin kinase activity"/>
    <property type="evidence" value="ECO:0007669"/>
    <property type="project" value="UniProtKB-UniRule"/>
</dbReference>
<gene>
    <name evidence="16" type="ORF">N780_11170</name>
</gene>
<dbReference type="Gene3D" id="3.40.50.620">
    <property type="entry name" value="HUPs"/>
    <property type="match status" value="1"/>
</dbReference>
<evidence type="ECO:0000313" key="17">
    <source>
        <dbReference type="Proteomes" id="UP000030153"/>
    </source>
</evidence>
<evidence type="ECO:0000256" key="10">
    <source>
        <dbReference type="ARBA" id="ARBA00022840"/>
    </source>
</evidence>
<dbReference type="NCBIfam" id="NF004162">
    <property type="entry name" value="PRK05627.1-5"/>
    <property type="match status" value="1"/>
</dbReference>
<dbReference type="EC" id="2.7.1.26" evidence="14"/>
<dbReference type="Gene3D" id="2.40.30.30">
    <property type="entry name" value="Riboflavin kinase-like"/>
    <property type="match status" value="1"/>
</dbReference>
<keyword evidence="5 14" id="KW-0808">Transferase</keyword>
<dbReference type="InterPro" id="IPR014729">
    <property type="entry name" value="Rossmann-like_a/b/a_fold"/>
</dbReference>
<dbReference type="GO" id="GO:0006747">
    <property type="term" value="P:FAD biosynthetic process"/>
    <property type="evidence" value="ECO:0007669"/>
    <property type="project" value="UniProtKB-UniRule"/>
</dbReference>
<keyword evidence="7 14" id="KW-0547">Nucleotide-binding</keyword>
<keyword evidence="6 14" id="KW-0548">Nucleotidyltransferase</keyword>
<dbReference type="AlphaFoldDB" id="A0A0A2UXB7"/>
<dbReference type="SUPFAM" id="SSF82114">
    <property type="entry name" value="Riboflavin kinase-like"/>
    <property type="match status" value="1"/>
</dbReference>
<evidence type="ECO:0000256" key="6">
    <source>
        <dbReference type="ARBA" id="ARBA00022695"/>
    </source>
</evidence>
<sequence>MEIYELQHPHTLKYQDLPDTVLAVGYFDGVHRGHQEVIRTAKQIADETGRTSAVMTFHPHPSVVLKKETQHVKYITPLEDKIKVLEDLGIDRVYLVTFNKDLAGLLPQEFVNHYFIGLHVSHVVAGFDFTYGRMGKGTMDTLPTHGGEYLSQTVVSKVTEHEKKISSTLIRDSIREGNIALANELLGRPYQIRGKVVTGDQRGRTIGFPTANLYVSEEYLLPKVGVYAVKVLYNNSSYYGMANIGYKPTFQDTRVLSVEINLFDFEKDLYGEELTVEWHAFIRDEEKFNGVDHLIEQLQKDEAEIRNFFA</sequence>
<dbReference type="GO" id="GO:0005524">
    <property type="term" value="F:ATP binding"/>
    <property type="evidence" value="ECO:0007669"/>
    <property type="project" value="UniProtKB-UniRule"/>
</dbReference>
<dbReference type="SMART" id="SM00904">
    <property type="entry name" value="Flavokinase"/>
    <property type="match status" value="1"/>
</dbReference>
<dbReference type="InterPro" id="IPR004821">
    <property type="entry name" value="Cyt_trans-like"/>
</dbReference>
<evidence type="ECO:0000313" key="16">
    <source>
        <dbReference type="EMBL" id="KGP92902.1"/>
    </source>
</evidence>
<name>A0A0A2UXB7_9BACI</name>
<evidence type="ECO:0000256" key="11">
    <source>
        <dbReference type="ARBA" id="ARBA00023268"/>
    </source>
</evidence>
<dbReference type="PANTHER" id="PTHR22749">
    <property type="entry name" value="RIBOFLAVIN KINASE/FMN ADENYLYLTRANSFERASE"/>
    <property type="match status" value="1"/>
</dbReference>
<dbReference type="SUPFAM" id="SSF52374">
    <property type="entry name" value="Nucleotidylyl transferase"/>
    <property type="match status" value="1"/>
</dbReference>
<dbReference type="Pfam" id="PF01687">
    <property type="entry name" value="Flavokinase"/>
    <property type="match status" value="1"/>
</dbReference>
<evidence type="ECO:0000256" key="8">
    <source>
        <dbReference type="ARBA" id="ARBA00022777"/>
    </source>
</evidence>
<dbReference type="InterPro" id="IPR015864">
    <property type="entry name" value="FAD_synthase"/>
</dbReference>
<comment type="pathway">
    <text evidence="1 14">Cofactor biosynthesis; FAD biosynthesis; FAD from FMN: step 1/1.</text>
</comment>
<dbReference type="NCBIfam" id="TIGR00083">
    <property type="entry name" value="ribF"/>
    <property type="match status" value="1"/>
</dbReference>
<dbReference type="UniPathway" id="UPA00276">
    <property type="reaction ID" value="UER00406"/>
</dbReference>
<dbReference type="FunFam" id="2.40.30.30:FF:000004">
    <property type="entry name" value="Riboflavin biosynthesis protein"/>
    <property type="match status" value="1"/>
</dbReference>
<comment type="catalytic activity">
    <reaction evidence="12 14">
        <text>riboflavin + ATP = FMN + ADP + H(+)</text>
        <dbReference type="Rhea" id="RHEA:14357"/>
        <dbReference type="ChEBI" id="CHEBI:15378"/>
        <dbReference type="ChEBI" id="CHEBI:30616"/>
        <dbReference type="ChEBI" id="CHEBI:57986"/>
        <dbReference type="ChEBI" id="CHEBI:58210"/>
        <dbReference type="ChEBI" id="CHEBI:456216"/>
        <dbReference type="EC" id="2.7.1.26"/>
    </reaction>
</comment>
<dbReference type="NCBIfam" id="NF004161">
    <property type="entry name" value="PRK05627.1-4"/>
    <property type="match status" value="1"/>
</dbReference>
<dbReference type="Proteomes" id="UP000030153">
    <property type="component" value="Unassembled WGS sequence"/>
</dbReference>
<proteinExistence type="inferred from homology"/>
<evidence type="ECO:0000256" key="4">
    <source>
        <dbReference type="ARBA" id="ARBA00022643"/>
    </source>
</evidence>
<dbReference type="InterPro" id="IPR023468">
    <property type="entry name" value="Riboflavin_kinase"/>
</dbReference>
<keyword evidence="8 14" id="KW-0418">Kinase</keyword>
<dbReference type="STRING" id="1385513.N780_11170"/>
<evidence type="ECO:0000256" key="13">
    <source>
        <dbReference type="ARBA" id="ARBA00049494"/>
    </source>
</evidence>
<comment type="similarity">
    <text evidence="14">Belongs to the ribF family.</text>
</comment>
<dbReference type="CDD" id="cd02064">
    <property type="entry name" value="FAD_synthetase_N"/>
    <property type="match status" value="1"/>
</dbReference>
<comment type="pathway">
    <text evidence="2 14">Cofactor biosynthesis; FMN biosynthesis; FMN from riboflavin (ATP route): step 1/1.</text>
</comment>
<keyword evidence="11" id="KW-0511">Multifunctional enzyme</keyword>
<dbReference type="eggNOG" id="COG0196">
    <property type="taxonomic scope" value="Bacteria"/>
</dbReference>
<evidence type="ECO:0000256" key="14">
    <source>
        <dbReference type="PIRNR" id="PIRNR004491"/>
    </source>
</evidence>
<keyword evidence="17" id="KW-1185">Reference proteome</keyword>
<evidence type="ECO:0000259" key="15">
    <source>
        <dbReference type="SMART" id="SM00904"/>
    </source>
</evidence>
<evidence type="ECO:0000256" key="3">
    <source>
        <dbReference type="ARBA" id="ARBA00022630"/>
    </source>
</evidence>
<evidence type="ECO:0000256" key="1">
    <source>
        <dbReference type="ARBA" id="ARBA00004726"/>
    </source>
</evidence>
<dbReference type="OrthoDB" id="9803667at2"/>
<dbReference type="NCBIfam" id="TIGR00125">
    <property type="entry name" value="cyt_tran_rel"/>
    <property type="match status" value="1"/>
</dbReference>
<dbReference type="GO" id="GO:0003919">
    <property type="term" value="F:FMN adenylyltransferase activity"/>
    <property type="evidence" value="ECO:0007669"/>
    <property type="project" value="UniProtKB-UniRule"/>
</dbReference>
<dbReference type="NCBIfam" id="NF004160">
    <property type="entry name" value="PRK05627.1-3"/>
    <property type="match status" value="1"/>
</dbReference>
<evidence type="ECO:0000256" key="2">
    <source>
        <dbReference type="ARBA" id="ARBA00005201"/>
    </source>
</evidence>
<dbReference type="InterPro" id="IPR002606">
    <property type="entry name" value="Riboflavin_kinase_bac"/>
</dbReference>
<comment type="caution">
    <text evidence="16">The sequence shown here is derived from an EMBL/GenBank/DDBJ whole genome shotgun (WGS) entry which is preliminary data.</text>
</comment>
<dbReference type="PIRSF" id="PIRSF004491">
    <property type="entry name" value="FAD_Synth"/>
    <property type="match status" value="1"/>
</dbReference>
<dbReference type="EMBL" id="AVBG01000001">
    <property type="protein sequence ID" value="KGP92902.1"/>
    <property type="molecule type" value="Genomic_DNA"/>
</dbReference>
<keyword evidence="10 14" id="KW-0067">ATP-binding</keyword>
<evidence type="ECO:0000256" key="12">
    <source>
        <dbReference type="ARBA" id="ARBA00047880"/>
    </source>
</evidence>
<dbReference type="GO" id="GO:0009231">
    <property type="term" value="P:riboflavin biosynthetic process"/>
    <property type="evidence" value="ECO:0007669"/>
    <property type="project" value="InterPro"/>
</dbReference>
<evidence type="ECO:0000256" key="5">
    <source>
        <dbReference type="ARBA" id="ARBA00022679"/>
    </source>
</evidence>